<dbReference type="InterPro" id="IPR013324">
    <property type="entry name" value="RNA_pol_sigma_r3/r4-like"/>
</dbReference>
<dbReference type="Gene3D" id="1.20.120.1810">
    <property type="match status" value="1"/>
</dbReference>
<dbReference type="InterPro" id="IPR014284">
    <property type="entry name" value="RNA_pol_sigma-70_dom"/>
</dbReference>
<keyword evidence="1" id="KW-0805">Transcription regulation</keyword>
<evidence type="ECO:0000313" key="10">
    <source>
        <dbReference type="Proteomes" id="UP001595912"/>
    </source>
</evidence>
<dbReference type="Pfam" id="PF04539">
    <property type="entry name" value="Sigma70_r3"/>
    <property type="match status" value="1"/>
</dbReference>
<keyword evidence="10" id="KW-1185">Reference proteome</keyword>
<evidence type="ECO:0000259" key="8">
    <source>
        <dbReference type="Pfam" id="PF04545"/>
    </source>
</evidence>
<keyword evidence="3" id="KW-0238">DNA-binding</keyword>
<evidence type="ECO:0000259" key="7">
    <source>
        <dbReference type="Pfam" id="PF04542"/>
    </source>
</evidence>
<dbReference type="SUPFAM" id="SSF88659">
    <property type="entry name" value="Sigma3 and sigma4 domains of RNA polymerase sigma factors"/>
    <property type="match status" value="2"/>
</dbReference>
<feature type="domain" description="RNA polymerase sigma-70 region 3" evidence="6">
    <location>
        <begin position="203"/>
        <end position="266"/>
    </location>
</feature>
<proteinExistence type="predicted"/>
<dbReference type="InterPro" id="IPR007630">
    <property type="entry name" value="RNA_pol_sigma70_r4"/>
</dbReference>
<dbReference type="Pfam" id="PF04542">
    <property type="entry name" value="Sigma70_r2"/>
    <property type="match status" value="1"/>
</dbReference>
<reference evidence="10" key="1">
    <citation type="journal article" date="2019" name="Int. J. Syst. Evol. Microbiol.">
        <title>The Global Catalogue of Microorganisms (GCM) 10K type strain sequencing project: providing services to taxonomists for standard genome sequencing and annotation.</title>
        <authorList>
            <consortium name="The Broad Institute Genomics Platform"/>
            <consortium name="The Broad Institute Genome Sequencing Center for Infectious Disease"/>
            <person name="Wu L."/>
            <person name="Ma J."/>
        </authorList>
    </citation>
    <scope>NUCLEOTIDE SEQUENCE [LARGE SCALE GENOMIC DNA]</scope>
    <source>
        <strain evidence="10">CGMCC 4.7152</strain>
    </source>
</reference>
<dbReference type="NCBIfam" id="TIGR02937">
    <property type="entry name" value="sigma70-ECF"/>
    <property type="match status" value="1"/>
</dbReference>
<dbReference type="NCBIfam" id="TIGR02980">
    <property type="entry name" value="SigBFG"/>
    <property type="match status" value="1"/>
</dbReference>
<dbReference type="InterPro" id="IPR000943">
    <property type="entry name" value="RNA_pol_sigma70"/>
</dbReference>
<feature type="domain" description="RNA polymerase sigma-70 region 4" evidence="8">
    <location>
        <begin position="291"/>
        <end position="338"/>
    </location>
</feature>
<sequence length="345" mass="37628">MTATAHRPVTKPATARRRTAKPTAQQAVQSAAPPAATRRRAAKTTAEPAARRAAQTVTQVVAPTVVVAQLVVEPAVRPVAPAPPGRGRNRGRHRDGEVEAHSLLQLLPDLPAGSPARERTRARIIELHLPLAEYLARRFRNRGELLDDLNQVATIGLIKAVDGYDPARGAVFTSYAIPMIVGELKRHFRDKGWDVRVPRRLQELRLEISKVSGDLAQELGRSPTVADLAKKLEVSEEDVIEGIESGHAYRALSINAPANGEEAGAELADLLGSVDRDLEAVDDRESLRPLIVQLPEREQKIIAMRFFGNMTQTQIADRLGISQMHVSRLLAHALTHLRGALVAPL</sequence>
<dbReference type="RefSeq" id="WP_380119030.1">
    <property type="nucleotide sequence ID" value="NZ_JBHSIU010000037.1"/>
</dbReference>
<dbReference type="InterPro" id="IPR014322">
    <property type="entry name" value="RNA_pol_sigma-B/F/G"/>
</dbReference>
<dbReference type="Pfam" id="PF04545">
    <property type="entry name" value="Sigma70_r4"/>
    <property type="match status" value="1"/>
</dbReference>
<dbReference type="SUPFAM" id="SSF88946">
    <property type="entry name" value="Sigma2 domain of RNA polymerase sigma factors"/>
    <property type="match status" value="1"/>
</dbReference>
<evidence type="ECO:0000259" key="6">
    <source>
        <dbReference type="Pfam" id="PF04539"/>
    </source>
</evidence>
<dbReference type="InterPro" id="IPR036388">
    <property type="entry name" value="WH-like_DNA-bd_sf"/>
</dbReference>
<evidence type="ECO:0000256" key="3">
    <source>
        <dbReference type="ARBA" id="ARBA00023125"/>
    </source>
</evidence>
<keyword evidence="2" id="KW-0731">Sigma factor</keyword>
<evidence type="ECO:0000256" key="5">
    <source>
        <dbReference type="SAM" id="MobiDB-lite"/>
    </source>
</evidence>
<dbReference type="EMBL" id="JBHSIU010000037">
    <property type="protein sequence ID" value="MFC5001695.1"/>
    <property type="molecule type" value="Genomic_DNA"/>
</dbReference>
<accession>A0ABV9VZ68</accession>
<dbReference type="Proteomes" id="UP001595912">
    <property type="component" value="Unassembled WGS sequence"/>
</dbReference>
<feature type="compositionally biased region" description="Low complexity" evidence="5">
    <location>
        <begin position="21"/>
        <end position="36"/>
    </location>
</feature>
<dbReference type="InterPro" id="IPR013325">
    <property type="entry name" value="RNA_pol_sigma_r2"/>
</dbReference>
<dbReference type="PRINTS" id="PR00046">
    <property type="entry name" value="SIGMA70FCT"/>
</dbReference>
<gene>
    <name evidence="9" type="ORF">ACFPIJ_28140</name>
</gene>
<keyword evidence="4" id="KW-0804">Transcription</keyword>
<evidence type="ECO:0000313" key="9">
    <source>
        <dbReference type="EMBL" id="MFC5001695.1"/>
    </source>
</evidence>
<evidence type="ECO:0000256" key="1">
    <source>
        <dbReference type="ARBA" id="ARBA00023015"/>
    </source>
</evidence>
<evidence type="ECO:0000256" key="4">
    <source>
        <dbReference type="ARBA" id="ARBA00023163"/>
    </source>
</evidence>
<dbReference type="InterPro" id="IPR007624">
    <property type="entry name" value="RNA_pol_sigma70_r3"/>
</dbReference>
<organism evidence="9 10">
    <name type="scientific">Dactylosporangium cerinum</name>
    <dbReference type="NCBI Taxonomy" id="1434730"/>
    <lineage>
        <taxon>Bacteria</taxon>
        <taxon>Bacillati</taxon>
        <taxon>Actinomycetota</taxon>
        <taxon>Actinomycetes</taxon>
        <taxon>Micromonosporales</taxon>
        <taxon>Micromonosporaceae</taxon>
        <taxon>Dactylosporangium</taxon>
    </lineage>
</organism>
<evidence type="ECO:0000256" key="2">
    <source>
        <dbReference type="ARBA" id="ARBA00023082"/>
    </source>
</evidence>
<dbReference type="InterPro" id="IPR007627">
    <property type="entry name" value="RNA_pol_sigma70_r2"/>
</dbReference>
<feature type="compositionally biased region" description="Low complexity" evidence="5">
    <location>
        <begin position="43"/>
        <end position="56"/>
    </location>
</feature>
<dbReference type="CDD" id="cd06171">
    <property type="entry name" value="Sigma70_r4"/>
    <property type="match status" value="1"/>
</dbReference>
<dbReference type="Gene3D" id="1.10.10.10">
    <property type="entry name" value="Winged helix-like DNA-binding domain superfamily/Winged helix DNA-binding domain"/>
    <property type="match status" value="2"/>
</dbReference>
<dbReference type="PANTHER" id="PTHR30385:SF4">
    <property type="entry name" value="RNA POLYMERASE SIGMA-E FACTOR"/>
    <property type="match status" value="1"/>
</dbReference>
<comment type="caution">
    <text evidence="9">The sequence shown here is derived from an EMBL/GenBank/DDBJ whole genome shotgun (WGS) entry which is preliminary data.</text>
</comment>
<protein>
    <submittedName>
        <fullName evidence="9">SigB/SigF/SigG family RNA polymerase sigma factor</fullName>
    </submittedName>
</protein>
<feature type="domain" description="RNA polymerase sigma-70 region 2" evidence="7">
    <location>
        <begin position="125"/>
        <end position="193"/>
    </location>
</feature>
<name>A0ABV9VZ68_9ACTN</name>
<dbReference type="PANTHER" id="PTHR30385">
    <property type="entry name" value="SIGMA FACTOR F FLAGELLAR"/>
    <property type="match status" value="1"/>
</dbReference>
<feature type="region of interest" description="Disordered" evidence="5">
    <location>
        <begin position="1"/>
        <end position="56"/>
    </location>
</feature>